<evidence type="ECO:0000259" key="17">
    <source>
        <dbReference type="PROSITE" id="PS50112"/>
    </source>
</evidence>
<gene>
    <name evidence="18" type="ORF">LVIROSA_LOCUS5146</name>
</gene>
<dbReference type="PANTHER" id="PTHR44329:SF47">
    <property type="entry name" value="SERINE_THREONINE-PROTEIN KINASE ROCO5-RELATED"/>
    <property type="match status" value="1"/>
</dbReference>
<dbReference type="InterPro" id="IPR000719">
    <property type="entry name" value="Prot_kinase_dom"/>
</dbReference>
<evidence type="ECO:0000313" key="18">
    <source>
        <dbReference type="EMBL" id="CAH1417467.1"/>
    </source>
</evidence>
<dbReference type="InterPro" id="IPR013767">
    <property type="entry name" value="PAS_fold"/>
</dbReference>
<dbReference type="SMART" id="SM00220">
    <property type="entry name" value="S_TKc"/>
    <property type="match status" value="1"/>
</dbReference>
<dbReference type="Proteomes" id="UP001157418">
    <property type="component" value="Unassembled WGS sequence"/>
</dbReference>
<dbReference type="InterPro" id="IPR011009">
    <property type="entry name" value="Kinase-like_dom_sf"/>
</dbReference>
<dbReference type="EC" id="2.7.11.1" evidence="2"/>
<dbReference type="Pfam" id="PF00989">
    <property type="entry name" value="PAS"/>
    <property type="match status" value="1"/>
</dbReference>
<organism evidence="18 19">
    <name type="scientific">Lactuca virosa</name>
    <dbReference type="NCBI Taxonomy" id="75947"/>
    <lineage>
        <taxon>Eukaryota</taxon>
        <taxon>Viridiplantae</taxon>
        <taxon>Streptophyta</taxon>
        <taxon>Embryophyta</taxon>
        <taxon>Tracheophyta</taxon>
        <taxon>Spermatophyta</taxon>
        <taxon>Magnoliopsida</taxon>
        <taxon>eudicotyledons</taxon>
        <taxon>Gunneridae</taxon>
        <taxon>Pentapetalae</taxon>
        <taxon>asterids</taxon>
        <taxon>campanulids</taxon>
        <taxon>Asterales</taxon>
        <taxon>Asteraceae</taxon>
        <taxon>Cichorioideae</taxon>
        <taxon>Cichorieae</taxon>
        <taxon>Lactucinae</taxon>
        <taxon>Lactuca</taxon>
    </lineage>
</organism>
<evidence type="ECO:0000256" key="3">
    <source>
        <dbReference type="ARBA" id="ARBA00022527"/>
    </source>
</evidence>
<protein>
    <recommendedName>
        <fullName evidence="2">non-specific serine/threonine protein kinase</fullName>
        <ecNumber evidence="2">2.7.11.1</ecNumber>
    </recommendedName>
</protein>
<dbReference type="PROSITE" id="PS50011">
    <property type="entry name" value="PROTEIN_KINASE_DOM"/>
    <property type="match status" value="1"/>
</dbReference>
<dbReference type="GO" id="GO:0005524">
    <property type="term" value="F:ATP binding"/>
    <property type="evidence" value="ECO:0007669"/>
    <property type="project" value="UniProtKB-KW"/>
</dbReference>
<keyword evidence="19" id="KW-1185">Reference proteome</keyword>
<evidence type="ECO:0000256" key="12">
    <source>
        <dbReference type="ARBA" id="ARBA00023170"/>
    </source>
</evidence>
<evidence type="ECO:0000259" key="16">
    <source>
        <dbReference type="PROSITE" id="PS50011"/>
    </source>
</evidence>
<evidence type="ECO:0000256" key="13">
    <source>
        <dbReference type="ARBA" id="ARBA00047899"/>
    </source>
</evidence>
<dbReference type="InterPro" id="IPR001245">
    <property type="entry name" value="Ser-Thr/Tyr_kinase_cat_dom"/>
</dbReference>
<evidence type="ECO:0000256" key="15">
    <source>
        <dbReference type="SAM" id="Coils"/>
    </source>
</evidence>
<dbReference type="GO" id="GO:0009881">
    <property type="term" value="F:photoreceptor activity"/>
    <property type="evidence" value="ECO:0007669"/>
    <property type="project" value="UniProtKB-KW"/>
</dbReference>
<feature type="coiled-coil region" evidence="15">
    <location>
        <begin position="10"/>
        <end position="37"/>
    </location>
</feature>
<dbReference type="GO" id="GO:0004674">
    <property type="term" value="F:protein serine/threonine kinase activity"/>
    <property type="evidence" value="ECO:0007669"/>
    <property type="project" value="UniProtKB-KW"/>
</dbReference>
<comment type="subcellular location">
    <subcellularLocation>
        <location evidence="1">Membrane</location>
    </subcellularLocation>
</comment>
<evidence type="ECO:0000256" key="11">
    <source>
        <dbReference type="ARBA" id="ARBA00023136"/>
    </source>
</evidence>
<evidence type="ECO:0000256" key="14">
    <source>
        <dbReference type="ARBA" id="ARBA00048679"/>
    </source>
</evidence>
<dbReference type="InterPro" id="IPR035965">
    <property type="entry name" value="PAS-like_dom_sf"/>
</dbReference>
<dbReference type="Gene3D" id="3.30.200.20">
    <property type="entry name" value="Phosphorylase Kinase, domain 1"/>
    <property type="match status" value="1"/>
</dbReference>
<keyword evidence="11" id="KW-0472">Membrane</keyword>
<dbReference type="PRINTS" id="PR00109">
    <property type="entry name" value="TYRKINASE"/>
</dbReference>
<evidence type="ECO:0000256" key="9">
    <source>
        <dbReference type="ARBA" id="ARBA00022840"/>
    </source>
</evidence>
<evidence type="ECO:0000256" key="2">
    <source>
        <dbReference type="ARBA" id="ARBA00012513"/>
    </source>
</evidence>
<sequence>MEENTKTPSAEELLRKIQELEKLQSHLKQKISKLMLSRNQKKPEHQWSNSSYGGLKLRFMEPLDMKLTESQFLNIIQSMDQAVHIYGLNLRIIFWNRAAEKLYGYTSAEAYGKTPTELVVEPKDGSLSDYLLERTVNGETWSGEFPIKSKKGERFVIIATNSPFRNENRGLIGGMCVSSASSPYHVRNHIDSQQPLQTSIASKISNLVSISKVKMKMNMGDNYTDHEDGIDVAYDHSEPSTPRGHILSPFVDLFSKSTVEHFTRKLKIDSGYESENKSGIYKFFSSKADAWMAKKRNSWSQKGNERVESFDPIFGRFGWQRLDINQEHEPCPKISSCVSSKQDFQLLENTNKSNNKIEASGLWFSSLHVSRSTTSNSSSSSSSMSIKNNAIIKVERETDSLDCEILWEDLIMGEQIGQGSCGTVYRALWCGSVGTLVHRLMVCWDVAIKLFEYQEYPDDLMVSFKQEVSLMKKLRHPNILLFMGCVTSPLHLSIVTEFLPRGSLFRILQRNTTRLDWKRRLHMAMDIARGMNYLHHCNPPIIHRDLKSSNLLVDKNWTVKVGDFGLSRVKHHTYLKTKSGRGTPQWMAPEILRNEEADEKSDVYSYGVVLWEITTEKIPWNDLNPMQVIGAVGFMNRRLEIPKDVDPLWASLIESCWCSEPQSRPTFQEILNKLKDLQKKYVVEHRRKEP</sequence>
<comment type="catalytic activity">
    <reaction evidence="13">
        <text>L-threonyl-[protein] + ATP = O-phospho-L-threonyl-[protein] + ADP + H(+)</text>
        <dbReference type="Rhea" id="RHEA:46608"/>
        <dbReference type="Rhea" id="RHEA-COMP:11060"/>
        <dbReference type="Rhea" id="RHEA-COMP:11605"/>
        <dbReference type="ChEBI" id="CHEBI:15378"/>
        <dbReference type="ChEBI" id="CHEBI:30013"/>
        <dbReference type="ChEBI" id="CHEBI:30616"/>
        <dbReference type="ChEBI" id="CHEBI:61977"/>
        <dbReference type="ChEBI" id="CHEBI:456216"/>
        <dbReference type="EC" id="2.7.11.1"/>
    </reaction>
</comment>
<feature type="domain" description="Protein kinase" evidence="16">
    <location>
        <begin position="410"/>
        <end position="682"/>
    </location>
</feature>
<keyword evidence="15" id="KW-0175">Coiled coil</keyword>
<feature type="domain" description="PAS" evidence="17">
    <location>
        <begin position="68"/>
        <end position="139"/>
    </location>
</feature>
<evidence type="ECO:0000256" key="1">
    <source>
        <dbReference type="ARBA" id="ARBA00004370"/>
    </source>
</evidence>
<keyword evidence="12" id="KW-0675">Receptor</keyword>
<accession>A0AAU9LV72</accession>
<dbReference type="PROSITE" id="PS50112">
    <property type="entry name" value="PAS"/>
    <property type="match status" value="1"/>
</dbReference>
<dbReference type="GO" id="GO:0016020">
    <property type="term" value="C:membrane"/>
    <property type="evidence" value="ECO:0007669"/>
    <property type="project" value="UniProtKB-SubCell"/>
</dbReference>
<evidence type="ECO:0000256" key="5">
    <source>
        <dbReference type="ARBA" id="ARBA00022606"/>
    </source>
</evidence>
<dbReference type="PANTHER" id="PTHR44329">
    <property type="entry name" value="SERINE/THREONINE-PROTEIN KINASE TNNI3K-RELATED"/>
    <property type="match status" value="1"/>
</dbReference>
<dbReference type="InterPro" id="IPR051681">
    <property type="entry name" value="Ser/Thr_Kinases-Pseudokinases"/>
</dbReference>
<keyword evidence="7" id="KW-0547">Nucleotide-binding</keyword>
<dbReference type="PROSITE" id="PS00108">
    <property type="entry name" value="PROTEIN_KINASE_ST"/>
    <property type="match status" value="1"/>
</dbReference>
<dbReference type="Pfam" id="PF07714">
    <property type="entry name" value="PK_Tyr_Ser-Thr"/>
    <property type="match status" value="1"/>
</dbReference>
<keyword evidence="8" id="KW-0418">Kinase</keyword>
<reference evidence="18 19" key="1">
    <citation type="submission" date="2022-01" db="EMBL/GenBank/DDBJ databases">
        <authorList>
            <person name="Xiong W."/>
            <person name="Schranz E."/>
        </authorList>
    </citation>
    <scope>NUCLEOTIDE SEQUENCE [LARGE SCALE GENOMIC DNA]</scope>
</reference>
<keyword evidence="5" id="KW-0716">Sensory transduction</keyword>
<name>A0AAU9LV72_9ASTR</name>
<evidence type="ECO:0000256" key="10">
    <source>
        <dbReference type="ARBA" id="ARBA00022991"/>
    </source>
</evidence>
<dbReference type="CDD" id="cd13999">
    <property type="entry name" value="STKc_MAP3K-like"/>
    <property type="match status" value="1"/>
</dbReference>
<proteinExistence type="predicted"/>
<comment type="catalytic activity">
    <reaction evidence="14">
        <text>L-seryl-[protein] + ATP = O-phospho-L-seryl-[protein] + ADP + H(+)</text>
        <dbReference type="Rhea" id="RHEA:17989"/>
        <dbReference type="Rhea" id="RHEA-COMP:9863"/>
        <dbReference type="Rhea" id="RHEA-COMP:11604"/>
        <dbReference type="ChEBI" id="CHEBI:15378"/>
        <dbReference type="ChEBI" id="CHEBI:29999"/>
        <dbReference type="ChEBI" id="CHEBI:30616"/>
        <dbReference type="ChEBI" id="CHEBI:83421"/>
        <dbReference type="ChEBI" id="CHEBI:456216"/>
        <dbReference type="EC" id="2.7.11.1"/>
    </reaction>
</comment>
<keyword evidence="3" id="KW-0723">Serine/threonine-protein kinase</keyword>
<dbReference type="InterPro" id="IPR000014">
    <property type="entry name" value="PAS"/>
</dbReference>
<keyword evidence="4" id="KW-0600">Photoreceptor protein</keyword>
<dbReference type="FunFam" id="1.10.510.10:FF:000476">
    <property type="entry name" value="PAS domain-containing protein tyrosine kinase family protein"/>
    <property type="match status" value="1"/>
</dbReference>
<evidence type="ECO:0000256" key="8">
    <source>
        <dbReference type="ARBA" id="ARBA00022777"/>
    </source>
</evidence>
<dbReference type="SUPFAM" id="SSF55785">
    <property type="entry name" value="PYP-like sensor domain (PAS domain)"/>
    <property type="match status" value="1"/>
</dbReference>
<evidence type="ECO:0000256" key="7">
    <source>
        <dbReference type="ARBA" id="ARBA00022741"/>
    </source>
</evidence>
<dbReference type="EMBL" id="CAKMRJ010000066">
    <property type="protein sequence ID" value="CAH1417467.1"/>
    <property type="molecule type" value="Genomic_DNA"/>
</dbReference>
<dbReference type="NCBIfam" id="TIGR00229">
    <property type="entry name" value="sensory_box"/>
    <property type="match status" value="1"/>
</dbReference>
<dbReference type="SMART" id="SM00091">
    <property type="entry name" value="PAS"/>
    <property type="match status" value="1"/>
</dbReference>
<comment type="caution">
    <text evidence="18">The sequence shown here is derived from an EMBL/GenBank/DDBJ whole genome shotgun (WGS) entry which is preliminary data.</text>
</comment>
<dbReference type="Gene3D" id="1.10.510.10">
    <property type="entry name" value="Transferase(Phosphotransferase) domain 1"/>
    <property type="match status" value="1"/>
</dbReference>
<evidence type="ECO:0000256" key="4">
    <source>
        <dbReference type="ARBA" id="ARBA00022543"/>
    </source>
</evidence>
<dbReference type="Gene3D" id="3.30.450.20">
    <property type="entry name" value="PAS domain"/>
    <property type="match status" value="1"/>
</dbReference>
<evidence type="ECO:0000256" key="6">
    <source>
        <dbReference type="ARBA" id="ARBA00022679"/>
    </source>
</evidence>
<dbReference type="InterPro" id="IPR008271">
    <property type="entry name" value="Ser/Thr_kinase_AS"/>
</dbReference>
<keyword evidence="9" id="KW-0067">ATP-binding</keyword>
<dbReference type="SUPFAM" id="SSF56112">
    <property type="entry name" value="Protein kinase-like (PK-like)"/>
    <property type="match status" value="1"/>
</dbReference>
<dbReference type="AlphaFoldDB" id="A0AAU9LV72"/>
<keyword evidence="6" id="KW-0808">Transferase</keyword>
<evidence type="ECO:0000313" key="19">
    <source>
        <dbReference type="Proteomes" id="UP001157418"/>
    </source>
</evidence>
<keyword evidence="10" id="KW-0157">Chromophore</keyword>
<dbReference type="CDD" id="cd00130">
    <property type="entry name" value="PAS"/>
    <property type="match status" value="1"/>
</dbReference>